<dbReference type="Proteomes" id="UP001151760">
    <property type="component" value="Unassembled WGS sequence"/>
</dbReference>
<dbReference type="Gene3D" id="2.40.70.10">
    <property type="entry name" value="Acid Proteases"/>
    <property type="match status" value="1"/>
</dbReference>
<dbReference type="SUPFAM" id="SSF56672">
    <property type="entry name" value="DNA/RNA polymerases"/>
    <property type="match status" value="1"/>
</dbReference>
<keyword evidence="5" id="KW-0255">Endonuclease</keyword>
<dbReference type="PANTHER" id="PTHR34072">
    <property type="entry name" value="ENZYMATIC POLYPROTEIN-RELATED"/>
    <property type="match status" value="1"/>
</dbReference>
<evidence type="ECO:0000256" key="7">
    <source>
        <dbReference type="ARBA" id="ARBA00022918"/>
    </source>
</evidence>
<reference evidence="9" key="2">
    <citation type="submission" date="2022-01" db="EMBL/GenBank/DDBJ databases">
        <authorList>
            <person name="Yamashiro T."/>
            <person name="Shiraishi A."/>
            <person name="Satake H."/>
            <person name="Nakayama K."/>
        </authorList>
    </citation>
    <scope>NUCLEOTIDE SEQUENCE</scope>
</reference>
<feature type="domain" description="Reverse transcriptase RNase H-like" evidence="8">
    <location>
        <begin position="451"/>
        <end position="550"/>
    </location>
</feature>
<evidence type="ECO:0000313" key="9">
    <source>
        <dbReference type="EMBL" id="GJT00169.1"/>
    </source>
</evidence>
<dbReference type="EC" id="2.7.7.49" evidence="1"/>
<organism evidence="9 10">
    <name type="scientific">Tanacetum coccineum</name>
    <dbReference type="NCBI Taxonomy" id="301880"/>
    <lineage>
        <taxon>Eukaryota</taxon>
        <taxon>Viridiplantae</taxon>
        <taxon>Streptophyta</taxon>
        <taxon>Embryophyta</taxon>
        <taxon>Tracheophyta</taxon>
        <taxon>Spermatophyta</taxon>
        <taxon>Magnoliopsida</taxon>
        <taxon>eudicotyledons</taxon>
        <taxon>Gunneridae</taxon>
        <taxon>Pentapetalae</taxon>
        <taxon>asterids</taxon>
        <taxon>campanulids</taxon>
        <taxon>Asterales</taxon>
        <taxon>Asteraceae</taxon>
        <taxon>Asteroideae</taxon>
        <taxon>Anthemideae</taxon>
        <taxon>Anthemidinae</taxon>
        <taxon>Tanacetum</taxon>
    </lineage>
</organism>
<dbReference type="Gene3D" id="3.10.10.10">
    <property type="entry name" value="HIV Type 1 Reverse Transcriptase, subunit A, domain 1"/>
    <property type="match status" value="1"/>
</dbReference>
<dbReference type="Gene3D" id="3.30.70.270">
    <property type="match status" value="2"/>
</dbReference>
<keyword evidence="7 9" id="KW-0695">RNA-directed DNA polymerase</keyword>
<proteinExistence type="predicted"/>
<gene>
    <name evidence="9" type="ORF">Tco_0821338</name>
</gene>
<keyword evidence="3" id="KW-0548">Nucleotidyltransferase</keyword>
<reference evidence="9" key="1">
    <citation type="journal article" date="2022" name="Int. J. Mol. Sci.">
        <title>Draft Genome of Tanacetum Coccineum: Genomic Comparison of Closely Related Tanacetum-Family Plants.</title>
        <authorList>
            <person name="Yamashiro T."/>
            <person name="Shiraishi A."/>
            <person name="Nakayama K."/>
            <person name="Satake H."/>
        </authorList>
    </citation>
    <scope>NUCLEOTIDE SEQUENCE</scope>
</reference>
<evidence type="ECO:0000259" key="8">
    <source>
        <dbReference type="Pfam" id="PF17917"/>
    </source>
</evidence>
<keyword evidence="2" id="KW-0808">Transferase</keyword>
<evidence type="ECO:0000256" key="5">
    <source>
        <dbReference type="ARBA" id="ARBA00022759"/>
    </source>
</evidence>
<evidence type="ECO:0000256" key="4">
    <source>
        <dbReference type="ARBA" id="ARBA00022722"/>
    </source>
</evidence>
<keyword evidence="4" id="KW-0540">Nuclease</keyword>
<evidence type="ECO:0000313" key="10">
    <source>
        <dbReference type="Proteomes" id="UP001151760"/>
    </source>
</evidence>
<dbReference type="InterPro" id="IPR041373">
    <property type="entry name" value="RT_RNaseH"/>
</dbReference>
<evidence type="ECO:0000256" key="6">
    <source>
        <dbReference type="ARBA" id="ARBA00022801"/>
    </source>
</evidence>
<dbReference type="InterPro" id="IPR043128">
    <property type="entry name" value="Rev_trsase/Diguanyl_cyclase"/>
</dbReference>
<evidence type="ECO:0000256" key="2">
    <source>
        <dbReference type="ARBA" id="ARBA00022679"/>
    </source>
</evidence>
<dbReference type="GO" id="GO:0003964">
    <property type="term" value="F:RNA-directed DNA polymerase activity"/>
    <property type="evidence" value="ECO:0007669"/>
    <property type="project" value="UniProtKB-KW"/>
</dbReference>
<dbReference type="InterPro" id="IPR021109">
    <property type="entry name" value="Peptidase_aspartic_dom_sf"/>
</dbReference>
<dbReference type="Pfam" id="PF13650">
    <property type="entry name" value="Asp_protease_2"/>
    <property type="match status" value="1"/>
</dbReference>
<dbReference type="InterPro" id="IPR043502">
    <property type="entry name" value="DNA/RNA_pol_sf"/>
</dbReference>
<dbReference type="Pfam" id="PF17917">
    <property type="entry name" value="RT_RNaseH"/>
    <property type="match status" value="1"/>
</dbReference>
<dbReference type="CDD" id="cd00303">
    <property type="entry name" value="retropepsin_like"/>
    <property type="match status" value="1"/>
</dbReference>
<name>A0ABQ5ADQ8_9ASTR</name>
<keyword evidence="10" id="KW-1185">Reference proteome</keyword>
<evidence type="ECO:0000256" key="1">
    <source>
        <dbReference type="ARBA" id="ARBA00012493"/>
    </source>
</evidence>
<keyword evidence="6" id="KW-0378">Hydrolase</keyword>
<accession>A0ABQ5ADQ8</accession>
<dbReference type="PANTHER" id="PTHR34072:SF44">
    <property type="entry name" value="RNA-DIRECTED DNA POLYMERASE"/>
    <property type="match status" value="1"/>
</dbReference>
<protein>
    <recommendedName>
        <fullName evidence="1">RNA-directed DNA polymerase</fullName>
        <ecNumber evidence="1">2.7.7.49</ecNumber>
    </recommendedName>
</protein>
<dbReference type="CDD" id="cd09274">
    <property type="entry name" value="RNase_HI_RT_Ty3"/>
    <property type="match status" value="1"/>
</dbReference>
<comment type="caution">
    <text evidence="9">The sequence shown here is derived from an EMBL/GenBank/DDBJ whole genome shotgun (WGS) entry which is preliminary data.</text>
</comment>
<sequence length="593" mass="67618">MTAAFLSDESSTMIQNKVSPKLGDPESFLIPCNFNKTFSCNALTDLGASINLMPYSLYAKLSLETLKPTKISVRLADRSFQYLVGIAENMLVEVGKFTFPADFVILEMEEDIKVPLILGRPFLHTTDAVIRVKQKQLTLKVGTERMIFNIDSAMKHSYSNDDTCFSIDVIDEILEDFDALLDEGSKILHSIEGTLLEEEIFSEFDEFIAMAEDKNSKSESDTKEPPFEKITINTDYKIKTSLEEPPMDLELKPLPDNLEYVFLEEPSFIPVIISSHLSAQNKSKLIQLLDDKKPVIQKQRRLNPNMQEVVKEEIMKLLDTSIIYLIADNPWRCKDAHLVLNWEKCHFMVKEGIVLGHKVSSAGLEVDKAKINVISKLPPPTNIKGVRSFLGHVGFYRHFKKDFLKIARPLIKLLEKDTPFEFDDECQKAFELLKEKLTCAPVIVSPNWNLLFELMCDASDFAIGAVLGQKDGKNFHPIYFASKTLNPAQQKCTVTEKELMAVAFAFDKFRSYLILSKTIVHTDHSTLRHLFKKQDAKPRLIQWILLLQEFDIEIKDRKGTKNVVVDHLSRIENDESRNDSEVDDSFPGEQILL</sequence>
<dbReference type="EMBL" id="BQNB010012174">
    <property type="protein sequence ID" value="GJT00169.1"/>
    <property type="molecule type" value="Genomic_DNA"/>
</dbReference>
<evidence type="ECO:0000256" key="3">
    <source>
        <dbReference type="ARBA" id="ARBA00022695"/>
    </source>
</evidence>